<reference evidence="1 2" key="1">
    <citation type="submission" date="2015-10" db="EMBL/GenBank/DDBJ databases">
        <title>Pseudomonas helleri sp. nov. and Pseudomonas weihenstephanensis sp. nov., isolated from raw cows milk.</title>
        <authorList>
            <person name="Von Neubeck M."/>
            <person name="Huptas C."/>
            <person name="Wenning M."/>
            <person name="Scherer S."/>
        </authorList>
    </citation>
    <scope>NUCLEOTIDE SEQUENCE [LARGE SCALE GENOMIC DNA]</scope>
    <source>
        <strain evidence="1 2">BSTT44</strain>
    </source>
</reference>
<gene>
    <name evidence="1" type="ORF">AQS70_19720</name>
</gene>
<sequence length="57" mass="6233">MESINAQAVPVVRTHQQPSLGCAVIDAEGNEVLITEEMIQNACQELEQRLVKPASQD</sequence>
<dbReference type="EMBL" id="LLWH01000027">
    <property type="protein sequence ID" value="KQB55074.1"/>
    <property type="molecule type" value="Genomic_DNA"/>
</dbReference>
<name>A0A0Q0T5G4_9PSED</name>
<organism evidence="1 2">
    <name type="scientific">Pseudomonas endophytica</name>
    <dbReference type="NCBI Taxonomy" id="1563157"/>
    <lineage>
        <taxon>Bacteria</taxon>
        <taxon>Pseudomonadati</taxon>
        <taxon>Pseudomonadota</taxon>
        <taxon>Gammaproteobacteria</taxon>
        <taxon>Pseudomonadales</taxon>
        <taxon>Pseudomonadaceae</taxon>
        <taxon>Pseudomonas</taxon>
    </lineage>
</organism>
<evidence type="ECO:0000313" key="1">
    <source>
        <dbReference type="EMBL" id="KQB55074.1"/>
    </source>
</evidence>
<evidence type="ECO:0000313" key="2">
    <source>
        <dbReference type="Proteomes" id="UP000050342"/>
    </source>
</evidence>
<dbReference type="NCBIfam" id="NF045613">
    <property type="entry name" value="PA1571_fam"/>
    <property type="match status" value="1"/>
</dbReference>
<dbReference type="RefSeq" id="WP_055101543.1">
    <property type="nucleotide sequence ID" value="NZ_LLWH01000027.1"/>
</dbReference>
<dbReference type="InterPro" id="IPR054635">
    <property type="entry name" value="PA1571-like"/>
</dbReference>
<protein>
    <submittedName>
        <fullName evidence="1">Multifunctional fatty acid oxidation complex subunit alpha</fullName>
    </submittedName>
</protein>
<accession>A0A0Q0T5G4</accession>
<dbReference type="AlphaFoldDB" id="A0A0Q0T5G4"/>
<dbReference type="Proteomes" id="UP000050342">
    <property type="component" value="Unassembled WGS sequence"/>
</dbReference>
<comment type="caution">
    <text evidence="1">The sequence shown here is derived from an EMBL/GenBank/DDBJ whole genome shotgun (WGS) entry which is preliminary data.</text>
</comment>
<proteinExistence type="predicted"/>
<keyword evidence="2" id="KW-1185">Reference proteome</keyword>